<dbReference type="EMBL" id="CP060035">
    <property type="protein sequence ID" value="QOT70612.1"/>
    <property type="molecule type" value="Genomic_DNA"/>
</dbReference>
<dbReference type="InterPro" id="IPR027396">
    <property type="entry name" value="DsrEFH-like"/>
</dbReference>
<dbReference type="RefSeq" id="WP_025548674.1">
    <property type="nucleotide sequence ID" value="NZ_BATN01000025.1"/>
</dbReference>
<reference evidence="2 4" key="2">
    <citation type="journal article" date="2013" name="Environ. Sci. Technol.">
        <title>The 4-tert-butylphenol-utilizing bacterium Sphingobium fuliginis OMI can degrade bisphenols via phenolic ring hydroxylation and meta-cleavage pathway.</title>
        <authorList>
            <person name="Ogata Y."/>
            <person name="Goda S."/>
            <person name="Toyama T."/>
            <person name="Sei K."/>
            <person name="Ike M."/>
        </authorList>
    </citation>
    <scope>NUCLEOTIDE SEQUENCE [LARGE SCALE GENOMIC DNA]</scope>
    <source>
        <strain evidence="2 4">OMI</strain>
    </source>
</reference>
<evidence type="ECO:0000313" key="3">
    <source>
        <dbReference type="EMBL" id="QOT70612.1"/>
    </source>
</evidence>
<reference evidence="2 4" key="1">
    <citation type="journal article" date="2013" name="Biodegradation">
        <title>Occurrence of 4-tert-butylphenol (4-t-BP) biodegradation in an aquatic sample caused by the presence of Spirodela polyrrhiza and isolation of a 4-t-BP-utilizing bacterium.</title>
        <authorList>
            <person name="Ogata Y."/>
            <person name="Toyama T."/>
            <person name="Yu N."/>
            <person name="Wang X."/>
            <person name="Sei K."/>
            <person name="Ike M."/>
        </authorList>
    </citation>
    <scope>NUCLEOTIDE SEQUENCE [LARGE SCALE GENOMIC DNA]</scope>
    <source>
        <strain evidence="2 4">OMI</strain>
    </source>
</reference>
<organism evidence="2 4">
    <name type="scientific">Sphingobium fuliginis (strain ATCC 27551)</name>
    <dbReference type="NCBI Taxonomy" id="336203"/>
    <lineage>
        <taxon>Bacteria</taxon>
        <taxon>Pseudomonadati</taxon>
        <taxon>Pseudomonadota</taxon>
        <taxon>Alphaproteobacteria</taxon>
        <taxon>Sphingomonadales</taxon>
        <taxon>Sphingomonadaceae</taxon>
        <taxon>Sphingobium</taxon>
    </lineage>
</organism>
<reference evidence="3" key="6">
    <citation type="journal article" date="2021" name="Microbiol. Resour. Announc.">
        <title>Complete Genome Sequence of Sphingobium barthaii KK22, a High-Molecular-Weight Polycyclic Aromatic Hydrocarbon-Degrading Soil Bacterium.</title>
        <authorList>
            <person name="Mori J.F."/>
            <person name="Kanaly R.A."/>
        </authorList>
    </citation>
    <scope>NUCLEOTIDE SEQUENCE</scope>
    <source>
        <strain evidence="3">KK22</strain>
    </source>
</reference>
<dbReference type="AlphaFoldDB" id="A0A292ZHJ6"/>
<dbReference type="EMBL" id="BEWI01000032">
    <property type="protein sequence ID" value="GAY22406.1"/>
    <property type="molecule type" value="Genomic_DNA"/>
</dbReference>
<dbReference type="SUPFAM" id="SSF75169">
    <property type="entry name" value="DsrEFH-like"/>
    <property type="match status" value="1"/>
</dbReference>
<dbReference type="KEGG" id="sbar:H5V43_10700"/>
<keyword evidence="1" id="KW-0472">Membrane</keyword>
<dbReference type="Proteomes" id="UP000221538">
    <property type="component" value="Unassembled WGS sequence"/>
</dbReference>
<keyword evidence="1" id="KW-1133">Transmembrane helix</keyword>
<dbReference type="Gene3D" id="3.40.1260.10">
    <property type="entry name" value="DsrEFH-like"/>
    <property type="match status" value="1"/>
</dbReference>
<evidence type="ECO:0000256" key="1">
    <source>
        <dbReference type="SAM" id="Phobius"/>
    </source>
</evidence>
<name>A0A292ZHJ6_SPHSA</name>
<feature type="transmembrane region" description="Helical" evidence="1">
    <location>
        <begin position="20"/>
        <end position="39"/>
    </location>
</feature>
<keyword evidence="1" id="KW-0812">Transmembrane</keyword>
<evidence type="ECO:0000313" key="4">
    <source>
        <dbReference type="Proteomes" id="UP000221538"/>
    </source>
</evidence>
<evidence type="ECO:0000313" key="5">
    <source>
        <dbReference type="Proteomes" id="UP000593663"/>
    </source>
</evidence>
<sequence length="121" mass="12387">MRELRIIVATADAERLRGALVIAAAQAALGGGAALFLQLDAVSLLRAPPEAPRDEAHRASGLPSLAMVIEEALGLGVILLACQSGLALCGMTADDLPQGVEVGGPMGFLQQTGEEARLIFA</sequence>
<reference evidence="2" key="3">
    <citation type="submission" date="2017-10" db="EMBL/GenBank/DDBJ databases">
        <title>Bioaugmenting a lab-scale membrane bioreactor with Sphingobium fuliginis OMI to degrade 4-tert-butylphenol.</title>
        <authorList>
            <person name="Takada K."/>
            <person name="Shiba T."/>
            <person name="Soda S."/>
            <person name="Inoue D."/>
            <person name="Miyake M."/>
            <person name="Eguchi M."/>
            <person name="Ike M."/>
        </authorList>
    </citation>
    <scope>NUCLEOTIDE SEQUENCE</scope>
    <source>
        <strain evidence="2">OMI</strain>
    </source>
</reference>
<protein>
    <submittedName>
        <fullName evidence="3">DsrE family protein</fullName>
    </submittedName>
</protein>
<accession>A0A292ZHJ6</accession>
<proteinExistence type="predicted"/>
<gene>
    <name evidence="3" type="ORF">H5V43_10700</name>
    <name evidence="2" type="ORF">SFOMI_2962</name>
</gene>
<reference evidence="5" key="5">
    <citation type="submission" date="2020-08" db="EMBL/GenBank/DDBJ databases">
        <title>Complete genome sequence of Sphingobium barthaii strain KK22, a high-molecular-weight polycyclic aromatic hydrocarbon-degrading soil bacterium.</title>
        <authorList>
            <person name="Mori J.F."/>
            <person name="Kanaly R.A."/>
        </authorList>
    </citation>
    <scope>NUCLEOTIDE SEQUENCE [LARGE SCALE GENOMIC DNA]</scope>
    <source>
        <strain evidence="5">KK22</strain>
    </source>
</reference>
<dbReference type="Proteomes" id="UP000593663">
    <property type="component" value="Chromosome 1"/>
</dbReference>
<reference evidence="2" key="4">
    <citation type="submission" date="2017-10" db="EMBL/GenBank/DDBJ databases">
        <authorList>
            <person name="Banno H."/>
            <person name="Chua N.-H."/>
        </authorList>
    </citation>
    <scope>NUCLEOTIDE SEQUENCE</scope>
    <source>
        <strain evidence="2">OMI</strain>
    </source>
</reference>
<evidence type="ECO:0000313" key="2">
    <source>
        <dbReference type="EMBL" id="GAY22406.1"/>
    </source>
</evidence>